<dbReference type="FunCoup" id="H3A6B0">
    <property type="interactions" value="464"/>
</dbReference>
<dbReference type="EMBL" id="AFYH01228025">
    <property type="status" value="NOT_ANNOTATED_CDS"/>
    <property type="molecule type" value="Genomic_DNA"/>
</dbReference>
<dbReference type="InterPro" id="IPR011990">
    <property type="entry name" value="TPR-like_helical_dom_sf"/>
</dbReference>
<evidence type="ECO:0000256" key="4">
    <source>
        <dbReference type="PROSITE-ProRule" id="PRU00339"/>
    </source>
</evidence>
<reference evidence="10" key="1">
    <citation type="submission" date="2011-08" db="EMBL/GenBank/DDBJ databases">
        <title>The draft genome of Latimeria chalumnae.</title>
        <authorList>
            <person name="Di Palma F."/>
            <person name="Alfoldi J."/>
            <person name="Johnson J."/>
            <person name="Berlin A."/>
            <person name="Gnerre S."/>
            <person name="Jaffe D."/>
            <person name="MacCallum I."/>
            <person name="Young S."/>
            <person name="Walker B.J."/>
            <person name="Lander E."/>
            <person name="Lindblad-Toh K."/>
        </authorList>
    </citation>
    <scope>NUCLEOTIDE SEQUENCE [LARGE SCALE GENOMIC DNA]</scope>
    <source>
        <strain evidence="10">Wild caught</strain>
    </source>
</reference>
<dbReference type="eggNOG" id="KOG0548">
    <property type="taxonomic scope" value="Eukaryota"/>
</dbReference>
<reference evidence="9" key="3">
    <citation type="submission" date="2025-09" db="UniProtKB">
        <authorList>
            <consortium name="Ensembl"/>
        </authorList>
    </citation>
    <scope>IDENTIFICATION</scope>
</reference>
<dbReference type="InterPro" id="IPR019734">
    <property type="entry name" value="TPR_rpt"/>
</dbReference>
<dbReference type="PANTHER" id="PTHR47678:SF1">
    <property type="entry name" value="TETRATRICOPEPTIDE REPEAT PROTEIN 31"/>
    <property type="match status" value="1"/>
</dbReference>
<evidence type="ECO:0000313" key="10">
    <source>
        <dbReference type="Proteomes" id="UP000008672"/>
    </source>
</evidence>
<feature type="region of interest" description="Disordered" evidence="6">
    <location>
        <begin position="177"/>
        <end position="197"/>
    </location>
</feature>
<keyword evidence="2 4" id="KW-0802">TPR repeat</keyword>
<feature type="compositionally biased region" description="Basic residues" evidence="6">
    <location>
        <begin position="61"/>
        <end position="73"/>
    </location>
</feature>
<keyword evidence="5" id="KW-0862">Zinc</keyword>
<dbReference type="EMBL" id="AFYH01228024">
    <property type="status" value="NOT_ANNOTATED_CDS"/>
    <property type="molecule type" value="Genomic_DNA"/>
</dbReference>
<feature type="compositionally biased region" description="Polar residues" evidence="6">
    <location>
        <begin position="109"/>
        <end position="120"/>
    </location>
</feature>
<dbReference type="SMART" id="SM00028">
    <property type="entry name" value="TPR"/>
    <property type="match status" value="3"/>
</dbReference>
<evidence type="ECO:0000256" key="6">
    <source>
        <dbReference type="SAM" id="MobiDB-lite"/>
    </source>
</evidence>
<dbReference type="CDD" id="cd14270">
    <property type="entry name" value="UBA"/>
    <property type="match status" value="1"/>
</dbReference>
<dbReference type="EMBL" id="AFYH01228022">
    <property type="status" value="NOT_ANNOTATED_CDS"/>
    <property type="molecule type" value="Genomic_DNA"/>
</dbReference>
<dbReference type="Proteomes" id="UP000008672">
    <property type="component" value="Unassembled WGS sequence"/>
</dbReference>
<dbReference type="PROSITE" id="PS50102">
    <property type="entry name" value="RRM"/>
    <property type="match status" value="1"/>
</dbReference>
<dbReference type="EMBL" id="AFYH01228031">
    <property type="status" value="NOT_ANNOTATED_CDS"/>
    <property type="molecule type" value="Genomic_DNA"/>
</dbReference>
<evidence type="ECO:0000256" key="5">
    <source>
        <dbReference type="PROSITE-ProRule" id="PRU00723"/>
    </source>
</evidence>
<dbReference type="GeneTree" id="ENSGT00940000161036"/>
<organism evidence="9 10">
    <name type="scientific">Latimeria chalumnae</name>
    <name type="common">Coelacanth</name>
    <dbReference type="NCBI Taxonomy" id="7897"/>
    <lineage>
        <taxon>Eukaryota</taxon>
        <taxon>Metazoa</taxon>
        <taxon>Chordata</taxon>
        <taxon>Craniata</taxon>
        <taxon>Vertebrata</taxon>
        <taxon>Euteleostomi</taxon>
        <taxon>Coelacanthiformes</taxon>
        <taxon>Coelacanthidae</taxon>
        <taxon>Latimeria</taxon>
    </lineage>
</organism>
<dbReference type="Gene3D" id="1.25.40.10">
    <property type="entry name" value="Tetratricopeptide repeat domain"/>
    <property type="match status" value="1"/>
</dbReference>
<dbReference type="GO" id="GO:0008270">
    <property type="term" value="F:zinc ion binding"/>
    <property type="evidence" value="ECO:0007669"/>
    <property type="project" value="UniProtKB-KW"/>
</dbReference>
<evidence type="ECO:0000259" key="8">
    <source>
        <dbReference type="PROSITE" id="PS50103"/>
    </source>
</evidence>
<dbReference type="Pfam" id="PF07719">
    <property type="entry name" value="TPR_2"/>
    <property type="match status" value="1"/>
</dbReference>
<feature type="region of interest" description="Disordered" evidence="6">
    <location>
        <begin position="51"/>
        <end position="155"/>
    </location>
</feature>
<dbReference type="EMBL" id="AFYH01228027">
    <property type="status" value="NOT_ANNOTATED_CDS"/>
    <property type="molecule type" value="Genomic_DNA"/>
</dbReference>
<keyword evidence="5" id="KW-0863">Zinc-finger</keyword>
<dbReference type="Bgee" id="ENSLACG00000004602">
    <property type="expression patterns" value="Expressed in muscle tissue and 6 other cell types or tissues"/>
</dbReference>
<evidence type="ECO:0008006" key="11">
    <source>
        <dbReference type="Google" id="ProtNLM"/>
    </source>
</evidence>
<dbReference type="PANTHER" id="PTHR47678">
    <property type="entry name" value="TETRATRICOPEPTIDE REPEAT PROTEIN 31"/>
    <property type="match status" value="1"/>
</dbReference>
<dbReference type="EMBL" id="AFYH01228028">
    <property type="status" value="NOT_ANNOTATED_CDS"/>
    <property type="molecule type" value="Genomic_DNA"/>
</dbReference>
<sequence length="558" mass="62651">EEDDDEDNYYGDDYSYDENKWGPGTFPGFPNLLYGGIPINVTAEQAEKNAKELVDEEERAKKKAEKRRLKKKKNVDEKISSYCDGAKGTNTNAKEAVSTSSEKGPLVSKATSKTQINTLSNDDKNKEVCTGAAEDSESEEEEEQEEEDVVEDAEGELDMTSSFVSKAASILRRKMDIRPKVEKKEKPSKKSEKLPEKQEVRRKSIWDGYLFKADLLSTSLSLLFPVIGNEMANTGSYGDAIIYFTEAIKYNPGEYRLFGNRSYCYERLQQYDKALNDAEIALSISPNWPKGYFRKGRALAGLKRFAEAVAAFKEVLKIDRSCGDAAHDLARVQVAQLMELGFTKEQSENAINICGSVQKALEVLVSDGESRVCLHVKSSSRCVQYKRRQQMHTFCLCVLKYCVPVDSFIVLIVEFFFPHFRELYPVWVGNVTNRITEMTLRTVFGTAGPIYGIRMLYDRYCAFVNFGSKEAAEKAFDTLQGLEVDGTKLVLQLKHPDHAAKTAGGLKPTAAATAVEKVKIPSTLECHFWRNKGCVYGDTCRFLHSPENRGIDQTPSSK</sequence>
<dbReference type="STRING" id="7897.ENSLACP00000005181"/>
<proteinExistence type="predicted"/>
<keyword evidence="10" id="KW-1185">Reference proteome</keyword>
<dbReference type="Ensembl" id="ENSLACT00000005227.1">
    <property type="protein sequence ID" value="ENSLACP00000005181.1"/>
    <property type="gene ID" value="ENSLACG00000004602.1"/>
</dbReference>
<keyword evidence="1" id="KW-0677">Repeat</keyword>
<feature type="compositionally biased region" description="Polar residues" evidence="6">
    <location>
        <begin position="88"/>
        <end position="102"/>
    </location>
</feature>
<evidence type="ECO:0000256" key="1">
    <source>
        <dbReference type="ARBA" id="ARBA00022737"/>
    </source>
</evidence>
<feature type="zinc finger region" description="C3H1-type" evidence="5">
    <location>
        <begin position="520"/>
        <end position="547"/>
    </location>
</feature>
<dbReference type="PROSITE" id="PS50005">
    <property type="entry name" value="TPR"/>
    <property type="match status" value="1"/>
</dbReference>
<dbReference type="SUPFAM" id="SSF48452">
    <property type="entry name" value="TPR-like"/>
    <property type="match status" value="1"/>
</dbReference>
<dbReference type="Pfam" id="PF13181">
    <property type="entry name" value="TPR_8"/>
    <property type="match status" value="1"/>
</dbReference>
<dbReference type="Pfam" id="PF00076">
    <property type="entry name" value="RRM_1"/>
    <property type="match status" value="1"/>
</dbReference>
<dbReference type="OMA" id="HVPEHKG"/>
<dbReference type="SMART" id="SM00356">
    <property type="entry name" value="ZnF_C3H1"/>
    <property type="match status" value="1"/>
</dbReference>
<dbReference type="EMBL" id="AFYH01228023">
    <property type="status" value="NOT_ANNOTATED_CDS"/>
    <property type="molecule type" value="Genomic_DNA"/>
</dbReference>
<keyword evidence="3" id="KW-0694">RNA-binding</keyword>
<keyword evidence="5" id="KW-0479">Metal-binding</keyword>
<feature type="domain" description="C3H1-type" evidence="8">
    <location>
        <begin position="520"/>
        <end position="547"/>
    </location>
</feature>
<reference evidence="9" key="2">
    <citation type="submission" date="2025-08" db="UniProtKB">
        <authorList>
            <consortium name="Ensembl"/>
        </authorList>
    </citation>
    <scope>IDENTIFICATION</scope>
</reference>
<dbReference type="InterPro" id="IPR000571">
    <property type="entry name" value="Znf_CCCH"/>
</dbReference>
<feature type="domain" description="RRM" evidence="7">
    <location>
        <begin position="424"/>
        <end position="496"/>
    </location>
</feature>
<dbReference type="HOGENOM" id="CLU_028191_0_0_1"/>
<dbReference type="InterPro" id="IPR013105">
    <property type="entry name" value="TPR_2"/>
</dbReference>
<dbReference type="InterPro" id="IPR009060">
    <property type="entry name" value="UBA-like_sf"/>
</dbReference>
<dbReference type="EMBL" id="AFYH01228029">
    <property type="status" value="NOT_ANNOTATED_CDS"/>
    <property type="molecule type" value="Genomic_DNA"/>
</dbReference>
<dbReference type="InParanoid" id="H3A6B0"/>
<dbReference type="InterPro" id="IPR012677">
    <property type="entry name" value="Nucleotide-bd_a/b_plait_sf"/>
</dbReference>
<dbReference type="SUPFAM" id="SSF46934">
    <property type="entry name" value="UBA-like"/>
    <property type="match status" value="1"/>
</dbReference>
<evidence type="ECO:0000256" key="2">
    <source>
        <dbReference type="ARBA" id="ARBA00022803"/>
    </source>
</evidence>
<dbReference type="AlphaFoldDB" id="H3A6B0"/>
<dbReference type="PROSITE" id="PS50103">
    <property type="entry name" value="ZF_C3H1"/>
    <property type="match status" value="1"/>
</dbReference>
<dbReference type="CDD" id="cd00590">
    <property type="entry name" value="RRM_SF"/>
    <property type="match status" value="1"/>
</dbReference>
<protein>
    <recommendedName>
        <fullName evidence="11">Tetratricopeptide repeat domain 31</fullName>
    </recommendedName>
</protein>
<dbReference type="EMBL" id="AFYH01228030">
    <property type="status" value="NOT_ANNOTATED_CDS"/>
    <property type="molecule type" value="Genomic_DNA"/>
</dbReference>
<dbReference type="InterPro" id="IPR000504">
    <property type="entry name" value="RRM_dom"/>
</dbReference>
<evidence type="ECO:0000313" key="9">
    <source>
        <dbReference type="Ensembl" id="ENSLACP00000005181.1"/>
    </source>
</evidence>
<feature type="region of interest" description="Disordered" evidence="6">
    <location>
        <begin position="1"/>
        <end position="22"/>
    </location>
</feature>
<feature type="compositionally biased region" description="Acidic residues" evidence="6">
    <location>
        <begin position="1"/>
        <end position="16"/>
    </location>
</feature>
<accession>H3A6B0</accession>
<evidence type="ECO:0000259" key="7">
    <source>
        <dbReference type="PROSITE" id="PS50102"/>
    </source>
</evidence>
<feature type="compositionally biased region" description="Acidic residues" evidence="6">
    <location>
        <begin position="134"/>
        <end position="155"/>
    </location>
</feature>
<evidence type="ECO:0000256" key="3">
    <source>
        <dbReference type="PROSITE-ProRule" id="PRU00176"/>
    </source>
</evidence>
<dbReference type="SMART" id="SM00360">
    <property type="entry name" value="RRM"/>
    <property type="match status" value="1"/>
</dbReference>
<dbReference type="Gene3D" id="1.10.8.10">
    <property type="entry name" value="DNA helicase RuvA subunit, C-terminal domain"/>
    <property type="match status" value="1"/>
</dbReference>
<feature type="repeat" description="TPR" evidence="4">
    <location>
        <begin position="221"/>
        <end position="254"/>
    </location>
</feature>
<dbReference type="Gene3D" id="3.30.70.330">
    <property type="match status" value="1"/>
</dbReference>
<dbReference type="EMBL" id="AFYH01228026">
    <property type="status" value="NOT_ANNOTATED_CDS"/>
    <property type="molecule type" value="Genomic_DNA"/>
</dbReference>
<dbReference type="GO" id="GO:0003723">
    <property type="term" value="F:RNA binding"/>
    <property type="evidence" value="ECO:0007669"/>
    <property type="project" value="UniProtKB-UniRule"/>
</dbReference>
<name>H3A6B0_LATCH</name>
<dbReference type="SUPFAM" id="SSF54928">
    <property type="entry name" value="RNA-binding domain, RBD"/>
    <property type="match status" value="1"/>
</dbReference>
<dbReference type="InterPro" id="IPR035979">
    <property type="entry name" value="RBD_domain_sf"/>
</dbReference>